<dbReference type="KEGG" id="tpi:TREPR_1923"/>
<dbReference type="InterPro" id="IPR000014">
    <property type="entry name" value="PAS"/>
</dbReference>
<evidence type="ECO:0000259" key="1">
    <source>
        <dbReference type="PROSITE" id="PS51832"/>
    </source>
</evidence>
<name>F5YL17_TREPZ</name>
<dbReference type="PANTHER" id="PTHR45228:SF8">
    <property type="entry name" value="TWO-COMPONENT RESPONSE REGULATOR-RELATED"/>
    <property type="match status" value="1"/>
</dbReference>
<gene>
    <name evidence="2" type="ordered locus">TREPR_1923</name>
</gene>
<dbReference type="Proteomes" id="UP000009223">
    <property type="component" value="Chromosome"/>
</dbReference>
<dbReference type="HOGENOM" id="CLU_000445_92_13_12"/>
<protein>
    <submittedName>
        <fullName evidence="2">HD domain protein</fullName>
    </submittedName>
</protein>
<dbReference type="PROSITE" id="PS51832">
    <property type="entry name" value="HD_GYP"/>
    <property type="match status" value="1"/>
</dbReference>
<dbReference type="AlphaFoldDB" id="F5YL17"/>
<sequence>MYYLSGGSFDKKFIKPDSRIKKLGFMQDIQKTEEIPDNEKLETLDVLDAAEVEDIETADAAIRVSHTPSMELFENSIFPVLFIDQHLKIIYANPGCKNMFPFSKLVGSYFVDTFGKFFELEDIRKIRDTVIKGDNGFSWKGKARIKSREIVTVQTKVYLFAAEMNIKAPENFVIMFDDVTEENRLLLRSVFMSLLEASKLKDNDTGQHISRVNLYSRCLAEELHHKPGYERVDADFIDNIGFLASMHDVGKIGTPDDILNKEGPLSDWEWSVMQEHTKNGAFILSTYPNPMAKDIALCHHEKWNGTGYPFQLEMDLIPLSARIVAIADVYDALRMRRSYKPPFDHQTAVRQMMEGKGTHFDPTLLDVFYTSAPRFNALFEKNKDT</sequence>
<dbReference type="SUPFAM" id="SSF109604">
    <property type="entry name" value="HD-domain/PDEase-like"/>
    <property type="match status" value="1"/>
</dbReference>
<dbReference type="eggNOG" id="COG2206">
    <property type="taxonomic scope" value="Bacteria"/>
</dbReference>
<dbReference type="CDD" id="cd00130">
    <property type="entry name" value="PAS"/>
    <property type="match status" value="1"/>
</dbReference>
<dbReference type="Pfam" id="PF13487">
    <property type="entry name" value="HD_5"/>
    <property type="match status" value="1"/>
</dbReference>
<proteinExistence type="predicted"/>
<evidence type="ECO:0000313" key="2">
    <source>
        <dbReference type="EMBL" id="AEF85423.1"/>
    </source>
</evidence>
<dbReference type="Gene3D" id="1.10.3210.10">
    <property type="entry name" value="Hypothetical protein af1432"/>
    <property type="match status" value="1"/>
</dbReference>
<evidence type="ECO:0000313" key="3">
    <source>
        <dbReference type="Proteomes" id="UP000009223"/>
    </source>
</evidence>
<dbReference type="STRING" id="545694.TREPR_1923"/>
<dbReference type="InterPro" id="IPR003607">
    <property type="entry name" value="HD/PDEase_dom"/>
</dbReference>
<dbReference type="InterPro" id="IPR052020">
    <property type="entry name" value="Cyclic_di-GMP/3'3'-cGAMP_PDE"/>
</dbReference>
<reference evidence="3" key="1">
    <citation type="submission" date="2009-12" db="EMBL/GenBank/DDBJ databases">
        <title>Complete sequence of Treponema primitia strain ZAS-2.</title>
        <authorList>
            <person name="Tetu S.G."/>
            <person name="Matson E."/>
            <person name="Ren Q."/>
            <person name="Seshadri R."/>
            <person name="Elbourne L."/>
            <person name="Hassan K.A."/>
            <person name="Durkin A."/>
            <person name="Radune D."/>
            <person name="Mohamoud Y."/>
            <person name="Shay R."/>
            <person name="Jin S."/>
            <person name="Zhang X."/>
            <person name="Lucey K."/>
            <person name="Ballor N.R."/>
            <person name="Ottesen E."/>
            <person name="Rosenthal R."/>
            <person name="Allen A."/>
            <person name="Leadbetter J.R."/>
            <person name="Paulsen I.T."/>
        </authorList>
    </citation>
    <scope>NUCLEOTIDE SEQUENCE [LARGE SCALE GENOMIC DNA]</scope>
    <source>
        <strain evidence="3">ATCC BAA-887 / DSM 12427 / ZAS-2</strain>
    </source>
</reference>
<feature type="domain" description="HD-GYP" evidence="1">
    <location>
        <begin position="183"/>
        <end position="384"/>
    </location>
</feature>
<dbReference type="EMBL" id="CP001843">
    <property type="protein sequence ID" value="AEF85423.1"/>
    <property type="molecule type" value="Genomic_DNA"/>
</dbReference>
<reference evidence="2 3" key="2">
    <citation type="journal article" date="2011" name="ISME J.">
        <title>RNA-seq reveals cooperative metabolic interactions between two termite-gut spirochete species in co-culture.</title>
        <authorList>
            <person name="Rosenthal A.Z."/>
            <person name="Matson E.G."/>
            <person name="Eldar A."/>
            <person name="Leadbetter J.R."/>
        </authorList>
    </citation>
    <scope>NUCLEOTIDE SEQUENCE [LARGE SCALE GENOMIC DNA]</scope>
    <source>
        <strain evidence="3">ATCC BAA-887 / DSM 12427 / ZAS-2</strain>
    </source>
</reference>
<dbReference type="Gene3D" id="3.30.450.20">
    <property type="entry name" value="PAS domain"/>
    <property type="match status" value="1"/>
</dbReference>
<dbReference type="CDD" id="cd00077">
    <property type="entry name" value="HDc"/>
    <property type="match status" value="1"/>
</dbReference>
<dbReference type="PANTHER" id="PTHR45228">
    <property type="entry name" value="CYCLIC DI-GMP PHOSPHODIESTERASE TM_0186-RELATED"/>
    <property type="match status" value="1"/>
</dbReference>
<keyword evidence="3" id="KW-1185">Reference proteome</keyword>
<dbReference type="SMART" id="SM00471">
    <property type="entry name" value="HDc"/>
    <property type="match status" value="1"/>
</dbReference>
<organism evidence="2 3">
    <name type="scientific">Treponema primitia (strain ATCC BAA-887 / DSM 12427 / ZAS-2)</name>
    <dbReference type="NCBI Taxonomy" id="545694"/>
    <lineage>
        <taxon>Bacteria</taxon>
        <taxon>Pseudomonadati</taxon>
        <taxon>Spirochaetota</taxon>
        <taxon>Spirochaetia</taxon>
        <taxon>Spirochaetales</taxon>
        <taxon>Treponemataceae</taxon>
        <taxon>Treponema</taxon>
    </lineage>
</organism>
<accession>F5YL17</accession>
<dbReference type="InterPro" id="IPR037522">
    <property type="entry name" value="HD_GYP_dom"/>
</dbReference>